<feature type="modified residue" description="FMN phosphoryl threonine" evidence="10">
    <location>
        <position position="165"/>
    </location>
</feature>
<dbReference type="GO" id="GO:0022900">
    <property type="term" value="P:electron transport chain"/>
    <property type="evidence" value="ECO:0007669"/>
    <property type="project" value="UniProtKB-UniRule"/>
</dbReference>
<evidence type="ECO:0000256" key="3">
    <source>
        <dbReference type="ARBA" id="ARBA00022630"/>
    </source>
</evidence>
<evidence type="ECO:0000313" key="12">
    <source>
        <dbReference type="Proteomes" id="UP000179129"/>
    </source>
</evidence>
<name>A0A1F5YWH6_9BACT</name>
<feature type="transmembrane region" description="Helical" evidence="10">
    <location>
        <begin position="240"/>
        <end position="258"/>
    </location>
</feature>
<keyword evidence="9 10" id="KW-0472">Membrane</keyword>
<organism evidence="11 12">
    <name type="scientific">Candidatus Glassbacteria bacterium RIFCSPLOWO2_12_FULL_58_11</name>
    <dbReference type="NCBI Taxonomy" id="1817867"/>
    <lineage>
        <taxon>Bacteria</taxon>
        <taxon>Candidatus Glassiibacteriota</taxon>
    </lineage>
</organism>
<comment type="cofactor">
    <cofactor evidence="10">
        <name>FMN</name>
        <dbReference type="ChEBI" id="CHEBI:58210"/>
    </cofactor>
</comment>
<comment type="function">
    <text evidence="10">Part of a membrane-bound complex that couples electron transfer with translocation of ions across the membrane.</text>
</comment>
<dbReference type="GO" id="GO:0005886">
    <property type="term" value="C:plasma membrane"/>
    <property type="evidence" value="ECO:0007669"/>
    <property type="project" value="UniProtKB-SubCell"/>
</dbReference>
<feature type="transmembrane region" description="Helical" evidence="10">
    <location>
        <begin position="46"/>
        <end position="64"/>
    </location>
</feature>
<comment type="caution">
    <text evidence="10">Lacks conserved residue(s) required for the propagation of feature annotation.</text>
</comment>
<comment type="subunit">
    <text evidence="10">The complex is composed of six subunits: RnfA, RnfB, RnfC, RnfD, RnfE and RnfG.</text>
</comment>
<accession>A0A1F5YWH6</accession>
<keyword evidence="4 10" id="KW-0288">FMN</keyword>
<keyword evidence="2 10" id="KW-0597">Phosphoprotein</keyword>
<feature type="transmembrane region" description="Helical" evidence="10">
    <location>
        <begin position="209"/>
        <end position="233"/>
    </location>
</feature>
<feature type="transmembrane region" description="Helical" evidence="10">
    <location>
        <begin position="264"/>
        <end position="285"/>
    </location>
</feature>
<keyword evidence="5 10" id="KW-0812">Transmembrane</keyword>
<dbReference type="Proteomes" id="UP000179129">
    <property type="component" value="Unassembled WGS sequence"/>
</dbReference>
<evidence type="ECO:0000256" key="2">
    <source>
        <dbReference type="ARBA" id="ARBA00022553"/>
    </source>
</evidence>
<sequence length="348" mass="36799">MANILHVSSSPHIYTRESVQRIMLTVVIALLPAALGAVYLFGTRALILILVAVATAVGAEALCQKIRGVPVTIRDYSAVVTGILLAFNLPANAPWWMAVIGSVFAIAIVKQLFGGIGYNIWNPALVARAFLLASWPTTMVSNTDYPAPRGGTLSGLTLEGITQATPLQLIKNNIAPVFKQISAYSASEVETARKALDGLAGADYFGSLFWGRVGGVLGETSAALLILGAVLLLVRGYIDWRVPAGYIASVAVLAWIFGGPQGYFTGNVLFHVLSGGLLLGAFFMATDMVTSPVTRQGKWIFAVGCGALTMLIRLKGGYPEGVSYAILLMNTATPLIDSYTKPKIYGGS</sequence>
<evidence type="ECO:0000256" key="7">
    <source>
        <dbReference type="ARBA" id="ARBA00022982"/>
    </source>
</evidence>
<evidence type="ECO:0000256" key="8">
    <source>
        <dbReference type="ARBA" id="ARBA00022989"/>
    </source>
</evidence>
<reference evidence="11 12" key="1">
    <citation type="journal article" date="2016" name="Nat. Commun.">
        <title>Thousands of microbial genomes shed light on interconnected biogeochemical processes in an aquifer system.</title>
        <authorList>
            <person name="Anantharaman K."/>
            <person name="Brown C.T."/>
            <person name="Hug L.A."/>
            <person name="Sharon I."/>
            <person name="Castelle C.J."/>
            <person name="Probst A.J."/>
            <person name="Thomas B.C."/>
            <person name="Singh A."/>
            <person name="Wilkins M.J."/>
            <person name="Karaoz U."/>
            <person name="Brodie E.L."/>
            <person name="Williams K.H."/>
            <person name="Hubbard S.S."/>
            <person name="Banfield J.F."/>
        </authorList>
    </citation>
    <scope>NUCLEOTIDE SEQUENCE [LARGE SCALE GENOMIC DNA]</scope>
</reference>
<dbReference type="HAMAP" id="MF_00462">
    <property type="entry name" value="RsxD_RnfD"/>
    <property type="match status" value="1"/>
</dbReference>
<keyword evidence="7 10" id="KW-0249">Electron transport</keyword>
<comment type="subcellular location">
    <subcellularLocation>
        <location evidence="10">Cell membrane</location>
        <topology evidence="10">Multi-pass membrane protein</topology>
    </subcellularLocation>
</comment>
<dbReference type="STRING" id="1817867.A3F83_04560"/>
<evidence type="ECO:0000256" key="6">
    <source>
        <dbReference type="ARBA" id="ARBA00022967"/>
    </source>
</evidence>
<dbReference type="InterPro" id="IPR004338">
    <property type="entry name" value="NqrB/RnfD"/>
</dbReference>
<keyword evidence="3 10" id="KW-0285">Flavoprotein</keyword>
<evidence type="ECO:0000313" key="11">
    <source>
        <dbReference type="EMBL" id="OGG04444.1"/>
    </source>
</evidence>
<feature type="transmembrane region" description="Helical" evidence="10">
    <location>
        <begin position="21"/>
        <end position="40"/>
    </location>
</feature>
<keyword evidence="8 10" id="KW-1133">Transmembrane helix</keyword>
<dbReference type="NCBIfam" id="TIGR01946">
    <property type="entry name" value="rnfD"/>
    <property type="match status" value="1"/>
</dbReference>
<comment type="similarity">
    <text evidence="10">Belongs to the NqrB/RnfD family.</text>
</comment>
<evidence type="ECO:0000256" key="5">
    <source>
        <dbReference type="ARBA" id="ARBA00022692"/>
    </source>
</evidence>
<gene>
    <name evidence="10" type="primary">rnfD</name>
    <name evidence="11" type="ORF">A3F83_04560</name>
</gene>
<keyword evidence="10" id="KW-1003">Cell membrane</keyword>
<comment type="caution">
    <text evidence="11">The sequence shown here is derived from an EMBL/GenBank/DDBJ whole genome shotgun (WGS) entry which is preliminary data.</text>
</comment>
<evidence type="ECO:0000256" key="4">
    <source>
        <dbReference type="ARBA" id="ARBA00022643"/>
    </source>
</evidence>
<dbReference type="InterPro" id="IPR011303">
    <property type="entry name" value="RnfD_bac"/>
</dbReference>
<dbReference type="PANTHER" id="PTHR30578">
    <property type="entry name" value="ELECTRON TRANSPORT COMPLEX PROTEIN RNFD"/>
    <property type="match status" value="1"/>
</dbReference>
<evidence type="ECO:0000256" key="9">
    <source>
        <dbReference type="ARBA" id="ARBA00023136"/>
    </source>
</evidence>
<dbReference type="GO" id="GO:0055085">
    <property type="term" value="P:transmembrane transport"/>
    <property type="evidence" value="ECO:0007669"/>
    <property type="project" value="InterPro"/>
</dbReference>
<protein>
    <recommendedName>
        <fullName evidence="10">Ion-translocating oxidoreductase complex subunit D</fullName>
        <ecNumber evidence="10">7.-.-.-</ecNumber>
    </recommendedName>
    <alternativeName>
        <fullName evidence="10">Rnf electron transport complex subunit D</fullName>
    </alternativeName>
</protein>
<keyword evidence="1 10" id="KW-0813">Transport</keyword>
<evidence type="ECO:0000256" key="10">
    <source>
        <dbReference type="HAMAP-Rule" id="MF_00462"/>
    </source>
</evidence>
<dbReference type="EC" id="7.-.-.-" evidence="10"/>
<dbReference type="AlphaFoldDB" id="A0A1F5YWH6"/>
<proteinExistence type="inferred from homology"/>
<dbReference type="EMBL" id="MFIX01000121">
    <property type="protein sequence ID" value="OGG04444.1"/>
    <property type="molecule type" value="Genomic_DNA"/>
</dbReference>
<dbReference type="PANTHER" id="PTHR30578:SF0">
    <property type="entry name" value="ION-TRANSLOCATING OXIDOREDUCTASE COMPLEX SUBUNIT D"/>
    <property type="match status" value="1"/>
</dbReference>
<feature type="transmembrane region" description="Helical" evidence="10">
    <location>
        <begin position="71"/>
        <end position="89"/>
    </location>
</feature>
<keyword evidence="6 10" id="KW-1278">Translocase</keyword>
<dbReference type="Pfam" id="PF03116">
    <property type="entry name" value="NQR2_RnfD_RnfE"/>
    <property type="match status" value="1"/>
</dbReference>
<evidence type="ECO:0000256" key="1">
    <source>
        <dbReference type="ARBA" id="ARBA00022448"/>
    </source>
</evidence>